<gene>
    <name evidence="1" type="ORF">CSSPTR1EN2_LOCUS7563</name>
</gene>
<dbReference type="PANTHER" id="PTHR34724:SF2">
    <property type="entry name" value="OS12G0596101 PROTEIN"/>
    <property type="match status" value="1"/>
</dbReference>
<dbReference type="EMBL" id="OZ019906">
    <property type="protein sequence ID" value="CAK9204792.1"/>
    <property type="molecule type" value="Genomic_DNA"/>
</dbReference>
<organism evidence="1 2">
    <name type="scientific">Sphagnum troendelagicum</name>
    <dbReference type="NCBI Taxonomy" id="128251"/>
    <lineage>
        <taxon>Eukaryota</taxon>
        <taxon>Viridiplantae</taxon>
        <taxon>Streptophyta</taxon>
        <taxon>Embryophyta</taxon>
        <taxon>Bryophyta</taxon>
        <taxon>Sphagnophytina</taxon>
        <taxon>Sphagnopsida</taxon>
        <taxon>Sphagnales</taxon>
        <taxon>Sphagnaceae</taxon>
        <taxon>Sphagnum</taxon>
    </lineage>
</organism>
<name>A0ABP0TUE7_9BRYO</name>
<reference evidence="1" key="1">
    <citation type="submission" date="2024-02" db="EMBL/GenBank/DDBJ databases">
        <authorList>
            <consortium name="ELIXIR-Norway"/>
            <consortium name="Elixir Norway"/>
        </authorList>
    </citation>
    <scope>NUCLEOTIDE SEQUENCE</scope>
</reference>
<accession>A0ABP0TUE7</accession>
<dbReference type="PANTHER" id="PTHR34724">
    <property type="entry name" value="OS12G0596101 PROTEIN"/>
    <property type="match status" value="1"/>
</dbReference>
<proteinExistence type="predicted"/>
<dbReference type="Proteomes" id="UP001497512">
    <property type="component" value="Chromosome 14"/>
</dbReference>
<evidence type="ECO:0000313" key="1">
    <source>
        <dbReference type="EMBL" id="CAK9204792.1"/>
    </source>
</evidence>
<keyword evidence="2" id="KW-1185">Reference proteome</keyword>
<protein>
    <submittedName>
        <fullName evidence="1">Uncharacterized protein</fullName>
    </submittedName>
</protein>
<evidence type="ECO:0000313" key="2">
    <source>
        <dbReference type="Proteomes" id="UP001497512"/>
    </source>
</evidence>
<sequence length="122" mass="12914">MCYAVGCKQCGKTTWAGCGRHVPGVYKSIPQDKVCLCKDWPGVSLPKQTSDEKNTTDVVVGQAAESASGAEKSATQLHETECAPAVTPASKVGRSTAGQNSANQLNWSSFLKSVIWRHSGES</sequence>